<feature type="region of interest" description="Disordered" evidence="1">
    <location>
        <begin position="453"/>
        <end position="484"/>
    </location>
</feature>
<dbReference type="AlphaFoldDB" id="A0A0X8HRQ0"/>
<keyword evidence="4" id="KW-1185">Reference proteome</keyword>
<feature type="compositionally biased region" description="Polar residues" evidence="1">
    <location>
        <begin position="463"/>
        <end position="484"/>
    </location>
</feature>
<dbReference type="RefSeq" id="XP_017987245.1">
    <property type="nucleotide sequence ID" value="XM_018132177.1"/>
</dbReference>
<dbReference type="PRINTS" id="PR00250">
    <property type="entry name" value="GPCRSTE2"/>
</dbReference>
<feature type="transmembrane region" description="Helical" evidence="2">
    <location>
        <begin position="252"/>
        <end position="276"/>
    </location>
</feature>
<evidence type="ECO:0000256" key="1">
    <source>
        <dbReference type="SAM" id="MobiDB-lite"/>
    </source>
</evidence>
<evidence type="ECO:0000256" key="2">
    <source>
        <dbReference type="SAM" id="Phobius"/>
    </source>
</evidence>
<evidence type="ECO:0000313" key="4">
    <source>
        <dbReference type="Proteomes" id="UP000243052"/>
    </source>
</evidence>
<dbReference type="Proteomes" id="UP000243052">
    <property type="component" value="Chromosome iv"/>
</dbReference>
<dbReference type="InterPro" id="IPR000366">
    <property type="entry name" value="GPCR_STE2"/>
</dbReference>
<feature type="transmembrane region" description="Helical" evidence="2">
    <location>
        <begin position="86"/>
        <end position="106"/>
    </location>
</feature>
<dbReference type="Pfam" id="PF02116">
    <property type="entry name" value="STE2"/>
    <property type="match status" value="1"/>
</dbReference>
<feature type="transmembrane region" description="Helical" evidence="2">
    <location>
        <begin position="137"/>
        <end position="157"/>
    </location>
</feature>
<feature type="transmembrane region" description="Helical" evidence="2">
    <location>
        <begin position="282"/>
        <end position="303"/>
    </location>
</feature>
<dbReference type="OrthoDB" id="5402633at2759"/>
<proteinExistence type="predicted"/>
<feature type="transmembrane region" description="Helical" evidence="2">
    <location>
        <begin position="169"/>
        <end position="190"/>
    </location>
</feature>
<feature type="transmembrane region" description="Helical" evidence="2">
    <location>
        <begin position="210"/>
        <end position="232"/>
    </location>
</feature>
<dbReference type="PANTHER" id="PTHR28009:SF1">
    <property type="entry name" value="PHEROMONE ALPHA FACTOR RECEPTOR"/>
    <property type="match status" value="1"/>
</dbReference>
<dbReference type="GO" id="GO:0038038">
    <property type="term" value="C:G protein-coupled receptor homodimeric complex"/>
    <property type="evidence" value="ECO:0007669"/>
    <property type="project" value="TreeGrafter"/>
</dbReference>
<dbReference type="InterPro" id="IPR027458">
    <property type="entry name" value="STE2_TM1-TM2_sf"/>
</dbReference>
<dbReference type="Gene3D" id="1.10.287.920">
    <property type="entry name" value="Pheromone alpha factor receptor"/>
    <property type="match status" value="1"/>
</dbReference>
<dbReference type="PANTHER" id="PTHR28009">
    <property type="entry name" value="PHEROMONE ALPHA FACTOR RECEPTOR"/>
    <property type="match status" value="1"/>
</dbReference>
<name>A0A0X8HRQ0_9SACH</name>
<dbReference type="GO" id="GO:0000750">
    <property type="term" value="P:pheromone-dependent signal transduction involved in conjugation with cellular fusion"/>
    <property type="evidence" value="ECO:0007669"/>
    <property type="project" value="TreeGrafter"/>
</dbReference>
<organism evidence="3 4">
    <name type="scientific">Eremothecium sinecaudum</name>
    <dbReference type="NCBI Taxonomy" id="45286"/>
    <lineage>
        <taxon>Eukaryota</taxon>
        <taxon>Fungi</taxon>
        <taxon>Dikarya</taxon>
        <taxon>Ascomycota</taxon>
        <taxon>Saccharomycotina</taxon>
        <taxon>Saccharomycetes</taxon>
        <taxon>Saccharomycetales</taxon>
        <taxon>Saccharomycetaceae</taxon>
        <taxon>Eremothecium</taxon>
    </lineage>
</organism>
<feature type="transmembrane region" description="Helical" evidence="2">
    <location>
        <begin position="56"/>
        <end position="79"/>
    </location>
</feature>
<keyword evidence="2" id="KW-0812">Transmembrane</keyword>
<dbReference type="EMBL" id="CP014244">
    <property type="protein sequence ID" value="AMD20249.1"/>
    <property type="molecule type" value="Genomic_DNA"/>
</dbReference>
<dbReference type="GO" id="GO:0004932">
    <property type="term" value="F:mating-type factor pheromone receptor activity"/>
    <property type="evidence" value="ECO:0007669"/>
    <property type="project" value="InterPro"/>
</dbReference>
<reference evidence="3 4" key="1">
    <citation type="submission" date="2016-01" db="EMBL/GenBank/DDBJ databases">
        <title>Genome sequence of the yeast Holleya sinecauda.</title>
        <authorList>
            <person name="Dietrich F.S."/>
        </authorList>
    </citation>
    <scope>NUCLEOTIDE SEQUENCE [LARGE SCALE GENOMIC DNA]</scope>
    <source>
        <strain evidence="3 4">ATCC 58844</strain>
    </source>
</reference>
<evidence type="ECO:0000313" key="3">
    <source>
        <dbReference type="EMBL" id="AMD20249.1"/>
    </source>
</evidence>
<gene>
    <name evidence="3" type="ORF">AW171_hschr42134</name>
</gene>
<keyword evidence="2" id="KW-0472">Membrane</keyword>
<dbReference type="STRING" id="45286.A0A0X8HRQ0"/>
<sequence>MFHEVYNKLSNMSEVELPLAGIDFDPSEAFLTYISSFSNETRITFEDLEDFVHSKMVLGTIMGTKIGAAGMVLVVLWMISKNRRTPIFIINQISLILVLIHSSLFIRNMFGRFSSITFSLTLFPQYVRKEDVNVYNAGNMVLVALIAALETSLIFQVRVIFRADNFKRLGAILTGISVTLGLATVAMYVVCAIDGYIVTRRDVTEEIAPYFFSIANILLATSVNFMTLLLSVKLFLAIRSRRFLGLKQFDSFHILFIMSSQTLICPSLLFLLAFGLDSPNTGPLTSIATLLVILSLPLSSMWATSANNQTNPSSINTQFSPSSDDSSFRTGSSSYYAHSFSSKKDKSNKMYDLYPIKKNIGSESFNGGDASTHVDLEKNTFQRGEYGGGFAVSTNMNQIAEQNITGFGKTRDQFKGEYEVQTPTTAADEDARVFWSQVSLPLKNGPTVGTYLEVEDASPTKEPFQTPSTADNSTLSPSYDANKQ</sequence>
<protein>
    <submittedName>
        <fullName evidence="3">HDL495Wp</fullName>
    </submittedName>
</protein>
<keyword evidence="2" id="KW-1133">Transmembrane helix</keyword>
<accession>A0A0X8HRQ0</accession>
<dbReference type="GeneID" id="28723488"/>
<dbReference type="CDD" id="cd14939">
    <property type="entry name" value="7tmD_STE2"/>
    <property type="match status" value="1"/>
</dbReference>